<evidence type="ECO:0000256" key="4">
    <source>
        <dbReference type="ARBA" id="ARBA00022832"/>
    </source>
</evidence>
<dbReference type="InterPro" id="IPR036291">
    <property type="entry name" value="NAD(P)-bd_dom_sf"/>
</dbReference>
<dbReference type="SMART" id="SM00822">
    <property type="entry name" value="PKS_KR"/>
    <property type="match status" value="1"/>
</dbReference>
<gene>
    <name evidence="13" type="ORF">PHLGIDRAFT_120184</name>
</gene>
<dbReference type="FunFam" id="3.40.50.720:FF:000410">
    <property type="entry name" value="Peroxisomal multifunctional beta-oxidation protein"/>
    <property type="match status" value="1"/>
</dbReference>
<dbReference type="InterPro" id="IPR057326">
    <property type="entry name" value="KR_dom"/>
</dbReference>
<dbReference type="GO" id="GO:0006635">
    <property type="term" value="P:fatty acid beta-oxidation"/>
    <property type="evidence" value="ECO:0007669"/>
    <property type="project" value="UniProtKB-UniPathway"/>
</dbReference>
<evidence type="ECO:0000256" key="7">
    <source>
        <dbReference type="ARBA" id="ARBA00023098"/>
    </source>
</evidence>
<name>A0A0C3S811_PHLG1</name>
<keyword evidence="5" id="KW-0521">NADP</keyword>
<dbReference type="Proteomes" id="UP000053257">
    <property type="component" value="Unassembled WGS sequence"/>
</dbReference>
<evidence type="ECO:0000313" key="13">
    <source>
        <dbReference type="EMBL" id="KIP05015.1"/>
    </source>
</evidence>
<sequence>MLRGASPGGEYKSLDPNILRDLAPHHPAMSQLSFEGLTVIVTGAGGGLGKTYSLFYASRGANVVVNDFNAAAAQKVVDEIKQAGGKAVVNNSSVTDGAAVVKTALDTFGGVHILINNAGILRDKGFRNMSDKEWDQVQEVHLKGAFSCTKAVWPLFRKQKFGRVVNTSSAAGLYGNFGQTNYSAAKMGLVAFTKTLAREGEKYNIRATAIAPMAASAMTETVMPPEMLANIKPEFVAPFVLAVTHPSSPADASGKVFELGAGFVAEIRWERSKGAVFKTDETFTPSAVKERWSEVTDFTNAEHPQSVTDFDAQGTLQKATSLPANKQASPEVRFDGKTVLITGAGQGLGRAYALMYGRLGANVVVNDVSEKGANAVVDEVIKAGGKAAAAVGSAEDGDALVKVAIEKFGTVHVLVANAGILRDKSFTAMSEQEWDSVMAVHLRGTYKCAKACWPHFVKQKYGRIVTTGSQVGIYGNFGQANYTAAKAGIIGFTRGLAIEGAKYNIKANSIAPSAGTAMTMTIWPPEMVQAFKPDFIAPIVGYLSSEANEETSGKLFEIMGGWAAQTRWQKAGGHGFPVNKPLTPEAILSKWDVITNFDDGRATYPTSTQDAFEQMAQNFGHEEAGDASSSGSSPYADPEDSELVAKAKLHVEPPFEYTYTERDVILYNLGVGATEKELQWTFENDDEFSALPTFGVIPQFPASSTFPMGWLPDYNPAKLLHGEQYLAIKAPIPTSGQLVNEARLLEVLDKGKAAAVTMIVETKEKSSGKVIFENQSTVFIRGSDRGPATAPNKPPKRSPDAVAEEKTLPSQAAIYRLSGDPNPLHILPEFAAVGGFDRPILHGLCSYGISGKHVLKNFGPFTDIKARFAGVVYPGETLVTEMWKEGGKVIFVTKVKERNAVVLTSAAVTLVNKAEKAKL</sequence>
<evidence type="ECO:0000256" key="11">
    <source>
        <dbReference type="SAM" id="MobiDB-lite"/>
    </source>
</evidence>
<dbReference type="InterPro" id="IPR029069">
    <property type="entry name" value="HotDog_dom_sf"/>
</dbReference>
<keyword evidence="9" id="KW-0413">Isomerase</keyword>
<keyword evidence="7" id="KW-0443">Lipid metabolism</keyword>
<protein>
    <recommendedName>
        <fullName evidence="12">Ketoreductase domain-containing protein</fullName>
    </recommendedName>
</protein>
<dbReference type="FunFam" id="3.40.50.720:FF:000084">
    <property type="entry name" value="Short-chain dehydrogenase reductase"/>
    <property type="match status" value="1"/>
</dbReference>
<reference evidence="13 14" key="1">
    <citation type="journal article" date="2014" name="PLoS Genet.">
        <title>Analysis of the Phlebiopsis gigantea genome, transcriptome and secretome provides insight into its pioneer colonization strategies of wood.</title>
        <authorList>
            <person name="Hori C."/>
            <person name="Ishida T."/>
            <person name="Igarashi K."/>
            <person name="Samejima M."/>
            <person name="Suzuki H."/>
            <person name="Master E."/>
            <person name="Ferreira P."/>
            <person name="Ruiz-Duenas F.J."/>
            <person name="Held B."/>
            <person name="Canessa P."/>
            <person name="Larrondo L.F."/>
            <person name="Schmoll M."/>
            <person name="Druzhinina I.S."/>
            <person name="Kubicek C.P."/>
            <person name="Gaskell J.A."/>
            <person name="Kersten P."/>
            <person name="St John F."/>
            <person name="Glasner J."/>
            <person name="Sabat G."/>
            <person name="Splinter BonDurant S."/>
            <person name="Syed K."/>
            <person name="Yadav J."/>
            <person name="Mgbeahuruike A.C."/>
            <person name="Kovalchuk A."/>
            <person name="Asiegbu F.O."/>
            <person name="Lackner G."/>
            <person name="Hoffmeister D."/>
            <person name="Rencoret J."/>
            <person name="Gutierrez A."/>
            <person name="Sun H."/>
            <person name="Lindquist E."/>
            <person name="Barry K."/>
            <person name="Riley R."/>
            <person name="Grigoriev I.V."/>
            <person name="Henrissat B."/>
            <person name="Kues U."/>
            <person name="Berka R.M."/>
            <person name="Martinez A.T."/>
            <person name="Covert S.F."/>
            <person name="Blanchette R.A."/>
            <person name="Cullen D."/>
        </authorList>
    </citation>
    <scope>NUCLEOTIDE SEQUENCE [LARGE SCALE GENOMIC DNA]</scope>
    <source>
        <strain evidence="13 14">11061_1 CR5-6</strain>
    </source>
</reference>
<dbReference type="SUPFAM" id="SSF54637">
    <property type="entry name" value="Thioesterase/thiol ester dehydrase-isomerase"/>
    <property type="match status" value="2"/>
</dbReference>
<evidence type="ECO:0000313" key="14">
    <source>
        <dbReference type="Proteomes" id="UP000053257"/>
    </source>
</evidence>
<comment type="pathway">
    <text evidence="2">Lipid metabolism; fatty acid beta-oxidation.</text>
</comment>
<evidence type="ECO:0000256" key="8">
    <source>
        <dbReference type="ARBA" id="ARBA00023140"/>
    </source>
</evidence>
<comment type="subcellular location">
    <subcellularLocation>
        <location evidence="1">Peroxisome</location>
    </subcellularLocation>
</comment>
<dbReference type="OrthoDB" id="3592703at2759"/>
<dbReference type="InterPro" id="IPR002539">
    <property type="entry name" value="MaoC-like_dom"/>
</dbReference>
<dbReference type="Pfam" id="PF00106">
    <property type="entry name" value="adh_short"/>
    <property type="match status" value="2"/>
</dbReference>
<dbReference type="Gene3D" id="1.10.287.4290">
    <property type="match status" value="1"/>
</dbReference>
<dbReference type="EMBL" id="KN840555">
    <property type="protein sequence ID" value="KIP05015.1"/>
    <property type="molecule type" value="Genomic_DNA"/>
</dbReference>
<evidence type="ECO:0000256" key="5">
    <source>
        <dbReference type="ARBA" id="ARBA00022857"/>
    </source>
</evidence>
<dbReference type="InterPro" id="IPR002347">
    <property type="entry name" value="SDR_fam"/>
</dbReference>
<dbReference type="Gene3D" id="3.40.50.720">
    <property type="entry name" value="NAD(P)-binding Rossmann-like Domain"/>
    <property type="match status" value="2"/>
</dbReference>
<dbReference type="CDD" id="cd05353">
    <property type="entry name" value="hydroxyacyl-CoA-like_DH_SDR_c-like"/>
    <property type="match status" value="2"/>
</dbReference>
<dbReference type="CDD" id="cd03448">
    <property type="entry name" value="HDE_HSD"/>
    <property type="match status" value="1"/>
</dbReference>
<dbReference type="GO" id="GO:0005777">
    <property type="term" value="C:peroxisome"/>
    <property type="evidence" value="ECO:0007669"/>
    <property type="project" value="UniProtKB-SubCell"/>
</dbReference>
<dbReference type="Pfam" id="PF22622">
    <property type="entry name" value="MFE-2_hydrat-2_N"/>
    <property type="match status" value="1"/>
</dbReference>
<dbReference type="GO" id="GO:0004300">
    <property type="term" value="F:enoyl-CoA hydratase activity"/>
    <property type="evidence" value="ECO:0007669"/>
    <property type="project" value="UniProtKB-ARBA"/>
</dbReference>
<dbReference type="GO" id="GO:0016491">
    <property type="term" value="F:oxidoreductase activity"/>
    <property type="evidence" value="ECO:0007669"/>
    <property type="project" value="UniProtKB-KW"/>
</dbReference>
<comment type="similarity">
    <text evidence="3">Belongs to the short-chain dehydrogenases/reductases (SDR) family.</text>
</comment>
<dbReference type="PRINTS" id="PR00081">
    <property type="entry name" value="GDHRDH"/>
</dbReference>
<keyword evidence="10" id="KW-0456">Lyase</keyword>
<evidence type="ECO:0000256" key="10">
    <source>
        <dbReference type="ARBA" id="ARBA00023239"/>
    </source>
</evidence>
<dbReference type="PRINTS" id="PR00080">
    <property type="entry name" value="SDRFAMILY"/>
</dbReference>
<dbReference type="PANTHER" id="PTHR45024:SF2">
    <property type="entry name" value="SCP2 DOMAIN-CONTAINING PROTEIN"/>
    <property type="match status" value="1"/>
</dbReference>
<dbReference type="Gene3D" id="3.10.129.10">
    <property type="entry name" value="Hotdog Thioesterase"/>
    <property type="match status" value="2"/>
</dbReference>
<evidence type="ECO:0000259" key="12">
    <source>
        <dbReference type="SMART" id="SM00822"/>
    </source>
</evidence>
<feature type="region of interest" description="Disordered" evidence="11">
    <location>
        <begin position="782"/>
        <end position="803"/>
    </location>
</feature>
<dbReference type="AlphaFoldDB" id="A0A0C3S811"/>
<accession>A0A0C3S811</accession>
<evidence type="ECO:0000256" key="3">
    <source>
        <dbReference type="ARBA" id="ARBA00006484"/>
    </source>
</evidence>
<dbReference type="UniPathway" id="UPA00659"/>
<keyword evidence="4" id="KW-0276">Fatty acid metabolism</keyword>
<dbReference type="HOGENOM" id="CLU_010194_18_0_1"/>
<evidence type="ECO:0000256" key="2">
    <source>
        <dbReference type="ARBA" id="ARBA00005005"/>
    </source>
</evidence>
<dbReference type="GO" id="GO:0016853">
    <property type="term" value="F:isomerase activity"/>
    <property type="evidence" value="ECO:0007669"/>
    <property type="project" value="UniProtKB-KW"/>
</dbReference>
<evidence type="ECO:0000256" key="9">
    <source>
        <dbReference type="ARBA" id="ARBA00023235"/>
    </source>
</evidence>
<dbReference type="InterPro" id="IPR020904">
    <property type="entry name" value="Sc_DH/Rdtase_CS"/>
</dbReference>
<dbReference type="STRING" id="745531.A0A0C3S811"/>
<proteinExistence type="inferred from homology"/>
<dbReference type="InterPro" id="IPR054357">
    <property type="entry name" value="MFE-2_N"/>
</dbReference>
<feature type="domain" description="Ketoreductase" evidence="12">
    <location>
        <begin position="37"/>
        <end position="216"/>
    </location>
</feature>
<dbReference type="Pfam" id="PF01575">
    <property type="entry name" value="MaoC_dehydratas"/>
    <property type="match status" value="1"/>
</dbReference>
<dbReference type="InterPro" id="IPR051687">
    <property type="entry name" value="Peroxisomal_Beta-Oxidation"/>
</dbReference>
<evidence type="ECO:0000256" key="1">
    <source>
        <dbReference type="ARBA" id="ARBA00004275"/>
    </source>
</evidence>
<dbReference type="PANTHER" id="PTHR45024">
    <property type="entry name" value="DEHYDROGENASES, SHORT CHAIN"/>
    <property type="match status" value="1"/>
</dbReference>
<evidence type="ECO:0000256" key="6">
    <source>
        <dbReference type="ARBA" id="ARBA00023002"/>
    </source>
</evidence>
<dbReference type="SUPFAM" id="SSF51735">
    <property type="entry name" value="NAD(P)-binding Rossmann-fold domains"/>
    <property type="match status" value="2"/>
</dbReference>
<keyword evidence="6" id="KW-0560">Oxidoreductase</keyword>
<organism evidence="13 14">
    <name type="scientific">Phlebiopsis gigantea (strain 11061_1 CR5-6)</name>
    <name type="common">White-rot fungus</name>
    <name type="synonym">Peniophora gigantea</name>
    <dbReference type="NCBI Taxonomy" id="745531"/>
    <lineage>
        <taxon>Eukaryota</taxon>
        <taxon>Fungi</taxon>
        <taxon>Dikarya</taxon>
        <taxon>Basidiomycota</taxon>
        <taxon>Agaricomycotina</taxon>
        <taxon>Agaricomycetes</taxon>
        <taxon>Polyporales</taxon>
        <taxon>Phanerochaetaceae</taxon>
        <taxon>Phlebiopsis</taxon>
    </lineage>
</organism>
<dbReference type="PROSITE" id="PS00061">
    <property type="entry name" value="ADH_SHORT"/>
    <property type="match status" value="2"/>
</dbReference>
<keyword evidence="8" id="KW-0576">Peroxisome</keyword>
<keyword evidence="14" id="KW-1185">Reference proteome</keyword>